<reference evidence="12" key="1">
    <citation type="submission" date="2021-01" db="EMBL/GenBank/DDBJ databases">
        <title>Metabolic potential, ecology and presence of endohyphal bacteria is reflected in genomic diversity of Mucoromycotina.</title>
        <authorList>
            <person name="Muszewska A."/>
            <person name="Okrasinska A."/>
            <person name="Steczkiewicz K."/>
            <person name="Drgas O."/>
            <person name="Orlowska M."/>
            <person name="Perlinska-Lenart U."/>
            <person name="Aleksandrzak-Piekarczyk T."/>
            <person name="Szatraj K."/>
            <person name="Zielenkiewicz U."/>
            <person name="Pilsyk S."/>
            <person name="Malc E."/>
            <person name="Mieczkowski P."/>
            <person name="Kruszewska J.S."/>
            <person name="Biernat P."/>
            <person name="Pawlowska J."/>
        </authorList>
    </citation>
    <scope>NUCLEOTIDE SEQUENCE</scope>
    <source>
        <strain evidence="12">WA0000018081</strain>
    </source>
</reference>
<comment type="caution">
    <text evidence="12">The sequence shown here is derived from an EMBL/GenBank/DDBJ whole genome shotgun (WGS) entry which is preliminary data.</text>
</comment>
<keyword evidence="9" id="KW-0175">Coiled coil</keyword>
<dbReference type="GO" id="GO:0004386">
    <property type="term" value="F:helicase activity"/>
    <property type="evidence" value="ECO:0007669"/>
    <property type="project" value="UniProtKB-KW"/>
</dbReference>
<evidence type="ECO:0000256" key="5">
    <source>
        <dbReference type="ARBA" id="ARBA00022806"/>
    </source>
</evidence>
<name>A0A8H7W1J3_9FUNG</name>
<evidence type="ECO:0000256" key="2">
    <source>
        <dbReference type="ARBA" id="ARBA00007025"/>
    </source>
</evidence>
<keyword evidence="4" id="KW-0378">Hydrolase</keyword>
<dbReference type="InterPro" id="IPR044574">
    <property type="entry name" value="ARIP4-like"/>
</dbReference>
<feature type="domain" description="Helicase C-terminal" evidence="11">
    <location>
        <begin position="400"/>
        <end position="548"/>
    </location>
</feature>
<keyword evidence="5" id="KW-0347">Helicase</keyword>
<dbReference type="Gene3D" id="3.40.50.10810">
    <property type="entry name" value="Tandem AAA-ATPase domain"/>
    <property type="match status" value="2"/>
</dbReference>
<sequence length="634" mass="73223">MENILNDILKNDYNKKTRIIVIDDDDDDPLEYQQTQSPEVKLAIQNLSFKIDPFFQKRLKLHQVEGLKFMWERVYEKKQGCLLAHSMGLGKTIQVISLLTTMYQHLKENPETNFPTGNRVLILTPMVTLSNWASEFEKWAVDGVENVIGEVYNISGPDVIILDEAHRIKNSSSVLSALNRLLEYYYMIDFIAPGLLGSKEKFDCYFSDYIDKCYSDSSITTKEQACFKLYVLQFLTAFVTHRRGEDILVKDLPPKTEYVVRFKLSPIQHKGYTSLLKLNCTANPMITLLILRSICNHPKIFQNFLAKRLEKKRKAELNKLNAEEEADQYMIESMDIDEDVSDEKSFEMMNDTLDTELVEVNEEAAFSKLVSSEYEWTREYLDNADIESWKCSGKISFIADLTKECKLIGEKIVIVSHSLACLDYIQHLLPIFGIKTGRLDGSMDVGERKGVIDKFHTDESINASAIGINIVVANRIVLIDQDWNPLFDEQSIGRIYRYGQTKPVTVYRLITAATIEERIYKQSVHKKSISERVIDNKPSAAISKEELVRYFREPDSDLSLIDLETQQSRSDMDWISNRVLEQNANTITEFRQYKDDNDAEDMDETFLTESLKLRAKQDAINIISDWKNESRFNL</sequence>
<dbReference type="GO" id="GO:0005634">
    <property type="term" value="C:nucleus"/>
    <property type="evidence" value="ECO:0007669"/>
    <property type="project" value="UniProtKB-SubCell"/>
</dbReference>
<dbReference type="InterPro" id="IPR049730">
    <property type="entry name" value="SNF2/RAD54-like_C"/>
</dbReference>
<evidence type="ECO:0000313" key="13">
    <source>
        <dbReference type="Proteomes" id="UP000613177"/>
    </source>
</evidence>
<dbReference type="InterPro" id="IPR027417">
    <property type="entry name" value="P-loop_NTPase"/>
</dbReference>
<dbReference type="SMART" id="SM00490">
    <property type="entry name" value="HELICc"/>
    <property type="match status" value="1"/>
</dbReference>
<dbReference type="InterPro" id="IPR000330">
    <property type="entry name" value="SNF2_N"/>
</dbReference>
<keyword evidence="6" id="KW-0067">ATP-binding</keyword>
<keyword evidence="13" id="KW-1185">Reference proteome</keyword>
<evidence type="ECO:0000256" key="6">
    <source>
        <dbReference type="ARBA" id="ARBA00022840"/>
    </source>
</evidence>
<comment type="similarity">
    <text evidence="2">Belongs to the SNF2/RAD54 helicase family.</text>
</comment>
<dbReference type="GO" id="GO:0005524">
    <property type="term" value="F:ATP binding"/>
    <property type="evidence" value="ECO:0007669"/>
    <property type="project" value="UniProtKB-KW"/>
</dbReference>
<dbReference type="Pfam" id="PF00176">
    <property type="entry name" value="SNF2-rel_dom"/>
    <property type="match status" value="2"/>
</dbReference>
<keyword evidence="7" id="KW-0238">DNA-binding</keyword>
<feature type="domain" description="Helicase ATP-binding" evidence="10">
    <location>
        <begin position="72"/>
        <end position="257"/>
    </location>
</feature>
<dbReference type="PROSITE" id="PS51194">
    <property type="entry name" value="HELICASE_CTER"/>
    <property type="match status" value="1"/>
</dbReference>
<organism evidence="12 13">
    <name type="scientific">Thamnidium elegans</name>
    <dbReference type="NCBI Taxonomy" id="101142"/>
    <lineage>
        <taxon>Eukaryota</taxon>
        <taxon>Fungi</taxon>
        <taxon>Fungi incertae sedis</taxon>
        <taxon>Mucoromycota</taxon>
        <taxon>Mucoromycotina</taxon>
        <taxon>Mucoromycetes</taxon>
        <taxon>Mucorales</taxon>
        <taxon>Mucorineae</taxon>
        <taxon>Mucoraceae</taxon>
        <taxon>Thamnidium</taxon>
    </lineage>
</organism>
<evidence type="ECO:0000256" key="1">
    <source>
        <dbReference type="ARBA" id="ARBA00004123"/>
    </source>
</evidence>
<dbReference type="GO" id="GO:0016887">
    <property type="term" value="F:ATP hydrolysis activity"/>
    <property type="evidence" value="ECO:0007669"/>
    <property type="project" value="InterPro"/>
</dbReference>
<evidence type="ECO:0000256" key="4">
    <source>
        <dbReference type="ARBA" id="ARBA00022801"/>
    </source>
</evidence>
<evidence type="ECO:0000256" key="3">
    <source>
        <dbReference type="ARBA" id="ARBA00022741"/>
    </source>
</evidence>
<comment type="subcellular location">
    <subcellularLocation>
        <location evidence="1">Nucleus</location>
    </subcellularLocation>
</comment>
<evidence type="ECO:0000259" key="11">
    <source>
        <dbReference type="PROSITE" id="PS51194"/>
    </source>
</evidence>
<gene>
    <name evidence="12" type="ORF">INT48_000828</name>
</gene>
<accession>A0A8H7W1J3</accession>
<dbReference type="PROSITE" id="PS51192">
    <property type="entry name" value="HELICASE_ATP_BIND_1"/>
    <property type="match status" value="1"/>
</dbReference>
<dbReference type="InterPro" id="IPR001650">
    <property type="entry name" value="Helicase_C-like"/>
</dbReference>
<keyword evidence="8" id="KW-0539">Nucleus</keyword>
<evidence type="ECO:0000259" key="10">
    <source>
        <dbReference type="PROSITE" id="PS51192"/>
    </source>
</evidence>
<evidence type="ECO:0000256" key="9">
    <source>
        <dbReference type="SAM" id="Coils"/>
    </source>
</evidence>
<dbReference type="PANTHER" id="PTHR45797">
    <property type="entry name" value="RAD54-LIKE"/>
    <property type="match status" value="1"/>
</dbReference>
<dbReference type="InterPro" id="IPR014001">
    <property type="entry name" value="Helicase_ATP-bd"/>
</dbReference>
<dbReference type="Proteomes" id="UP000613177">
    <property type="component" value="Unassembled WGS sequence"/>
</dbReference>
<dbReference type="SUPFAM" id="SSF52540">
    <property type="entry name" value="P-loop containing nucleoside triphosphate hydrolases"/>
    <property type="match status" value="2"/>
</dbReference>
<evidence type="ECO:0000313" key="12">
    <source>
        <dbReference type="EMBL" id="KAG2236528.1"/>
    </source>
</evidence>
<evidence type="ECO:0000256" key="7">
    <source>
        <dbReference type="ARBA" id="ARBA00023125"/>
    </source>
</evidence>
<feature type="coiled-coil region" evidence="9">
    <location>
        <begin position="305"/>
        <end position="332"/>
    </location>
</feature>
<dbReference type="Gene3D" id="3.40.50.300">
    <property type="entry name" value="P-loop containing nucleotide triphosphate hydrolases"/>
    <property type="match status" value="1"/>
</dbReference>
<dbReference type="SMART" id="SM00487">
    <property type="entry name" value="DEXDc"/>
    <property type="match status" value="1"/>
</dbReference>
<proteinExistence type="inferred from homology"/>
<evidence type="ECO:0000256" key="8">
    <source>
        <dbReference type="ARBA" id="ARBA00023242"/>
    </source>
</evidence>
<protein>
    <submittedName>
        <fullName evidence="12">Uncharacterized protein</fullName>
    </submittedName>
</protein>
<dbReference type="InterPro" id="IPR038718">
    <property type="entry name" value="SNF2-like_sf"/>
</dbReference>
<dbReference type="PANTHER" id="PTHR45797:SF1">
    <property type="entry name" value="HELICASE ARIP4"/>
    <property type="match status" value="1"/>
</dbReference>
<dbReference type="CDD" id="cd18793">
    <property type="entry name" value="SF2_C_SNF"/>
    <property type="match status" value="1"/>
</dbReference>
<dbReference type="GO" id="GO:0003677">
    <property type="term" value="F:DNA binding"/>
    <property type="evidence" value="ECO:0007669"/>
    <property type="project" value="UniProtKB-KW"/>
</dbReference>
<dbReference type="EMBL" id="JAEPRE010000016">
    <property type="protein sequence ID" value="KAG2236528.1"/>
    <property type="molecule type" value="Genomic_DNA"/>
</dbReference>
<dbReference type="Pfam" id="PF00271">
    <property type="entry name" value="Helicase_C"/>
    <property type="match status" value="1"/>
</dbReference>
<dbReference type="AlphaFoldDB" id="A0A8H7W1J3"/>
<keyword evidence="3" id="KW-0547">Nucleotide-binding</keyword>